<protein>
    <submittedName>
        <fullName evidence="2">MBL fold metallo-hydrolase</fullName>
    </submittedName>
</protein>
<dbReference type="AlphaFoldDB" id="A0A9D1CS43"/>
<reference evidence="2" key="2">
    <citation type="journal article" date="2021" name="PeerJ">
        <title>Extensive microbial diversity within the chicken gut microbiome revealed by metagenomics and culture.</title>
        <authorList>
            <person name="Gilroy R."/>
            <person name="Ravi A."/>
            <person name="Getino M."/>
            <person name="Pursley I."/>
            <person name="Horton D.L."/>
            <person name="Alikhan N.F."/>
            <person name="Baker D."/>
            <person name="Gharbi K."/>
            <person name="Hall N."/>
            <person name="Watson M."/>
            <person name="Adriaenssens E.M."/>
            <person name="Foster-Nyarko E."/>
            <person name="Jarju S."/>
            <person name="Secka A."/>
            <person name="Antonio M."/>
            <person name="Oren A."/>
            <person name="Chaudhuri R.R."/>
            <person name="La Ragione R."/>
            <person name="Hildebrand F."/>
            <person name="Pallen M.J."/>
        </authorList>
    </citation>
    <scope>NUCLEOTIDE SEQUENCE</scope>
    <source>
        <strain evidence="2">ChiBcolR7-354</strain>
    </source>
</reference>
<dbReference type="Pfam" id="PF12706">
    <property type="entry name" value="Lactamase_B_2"/>
    <property type="match status" value="1"/>
</dbReference>
<dbReference type="SMART" id="SM00849">
    <property type="entry name" value="Lactamase_B"/>
    <property type="match status" value="1"/>
</dbReference>
<dbReference type="PANTHER" id="PTHR47619">
    <property type="entry name" value="METALLO-HYDROLASE YYCJ-RELATED"/>
    <property type="match status" value="1"/>
</dbReference>
<dbReference type="Proteomes" id="UP000824262">
    <property type="component" value="Unassembled WGS sequence"/>
</dbReference>
<reference evidence="2" key="1">
    <citation type="submission" date="2020-10" db="EMBL/GenBank/DDBJ databases">
        <authorList>
            <person name="Gilroy R."/>
        </authorList>
    </citation>
    <scope>NUCLEOTIDE SEQUENCE</scope>
    <source>
        <strain evidence="2">ChiBcolR7-354</strain>
    </source>
</reference>
<feature type="domain" description="Metallo-beta-lactamase" evidence="1">
    <location>
        <begin position="11"/>
        <end position="178"/>
    </location>
</feature>
<evidence type="ECO:0000259" key="1">
    <source>
        <dbReference type="SMART" id="SM00849"/>
    </source>
</evidence>
<evidence type="ECO:0000313" key="3">
    <source>
        <dbReference type="Proteomes" id="UP000824262"/>
    </source>
</evidence>
<comment type="caution">
    <text evidence="2">The sequence shown here is derived from an EMBL/GenBank/DDBJ whole genome shotgun (WGS) entry which is preliminary data.</text>
</comment>
<evidence type="ECO:0000313" key="2">
    <source>
        <dbReference type="EMBL" id="HIQ78201.1"/>
    </source>
</evidence>
<dbReference type="InterPro" id="IPR036866">
    <property type="entry name" value="RibonucZ/Hydroxyglut_hydro"/>
</dbReference>
<dbReference type="PANTHER" id="PTHR47619:SF1">
    <property type="entry name" value="EXODEOXYRIBONUCLEASE WALJ"/>
    <property type="match status" value="1"/>
</dbReference>
<dbReference type="SUPFAM" id="SSF56281">
    <property type="entry name" value="Metallo-hydrolase/oxidoreductase"/>
    <property type="match status" value="1"/>
</dbReference>
<gene>
    <name evidence="2" type="ORF">IAB77_02965</name>
</gene>
<dbReference type="EMBL" id="DVGA01000034">
    <property type="protein sequence ID" value="HIQ78201.1"/>
    <property type="molecule type" value="Genomic_DNA"/>
</dbReference>
<dbReference type="InterPro" id="IPR001279">
    <property type="entry name" value="Metallo-B-lactamas"/>
</dbReference>
<name>A0A9D1CS43_9FIRM</name>
<proteinExistence type="predicted"/>
<dbReference type="Gene3D" id="3.60.15.10">
    <property type="entry name" value="Ribonuclease Z/Hydroxyacylglutathione hydrolase-like"/>
    <property type="match status" value="1"/>
</dbReference>
<accession>A0A9D1CS43</accession>
<organism evidence="2 3">
    <name type="scientific">Candidatus Scatomorpha intestinavium</name>
    <dbReference type="NCBI Taxonomy" id="2840922"/>
    <lineage>
        <taxon>Bacteria</taxon>
        <taxon>Bacillati</taxon>
        <taxon>Bacillota</taxon>
        <taxon>Clostridia</taxon>
        <taxon>Eubacteriales</taxon>
        <taxon>Candidatus Scatomorpha</taxon>
    </lineage>
</organism>
<sequence>MRISVFASGSSGNCALFSSEGTNILIDAGISARRICAFLSGEGLAPGDLDGILITHEHSDHVSGLPTLLRRFPLRVLAPGMAAERLRSSLPGCGEYIEEIAPGEGFALGGAYVSAFATMHDAAGSVGYRLDADGAFGVCTDLGCVTDEVLDCLMGVDAALIEANHDVDMLRRGPYPAYLKRRILSDRGHLSNDDCARLAVALSAGGAERLILGHLSRHNNTPDAAYAAVSSALSGSSARCELLVAPPLGPLILEEKRCSA</sequence>
<dbReference type="InterPro" id="IPR052533">
    <property type="entry name" value="WalJ/YycJ-like"/>
</dbReference>